<dbReference type="Gene3D" id="3.40.50.11350">
    <property type="match status" value="1"/>
</dbReference>
<dbReference type="InterPro" id="IPR045130">
    <property type="entry name" value="OFUT2-like"/>
</dbReference>
<dbReference type="EMBL" id="HBJA01100855">
    <property type="protein sequence ID" value="CAE0823576.1"/>
    <property type="molecule type" value="Transcribed_RNA"/>
</dbReference>
<gene>
    <name evidence="4" type="ORF">EGYM00163_LOCUS34779</name>
</gene>
<protein>
    <recommendedName>
        <fullName evidence="5">O-fucosyltransferase family protein</fullName>
    </recommendedName>
</protein>
<dbReference type="PANTHER" id="PTHR13398:SF0">
    <property type="entry name" value="GDP-FUCOSE PROTEIN O-FUCOSYLTRANSFERASE 2"/>
    <property type="match status" value="1"/>
</dbReference>
<dbReference type="GO" id="GO:0005783">
    <property type="term" value="C:endoplasmic reticulum"/>
    <property type="evidence" value="ECO:0007669"/>
    <property type="project" value="UniProtKB-SubCell"/>
</dbReference>
<accession>A0A7S4LE77</accession>
<dbReference type="CDD" id="cd11296">
    <property type="entry name" value="O-FucT_like"/>
    <property type="match status" value="1"/>
</dbReference>
<name>A0A7S4LE77_9EUGL</name>
<proteinExistence type="predicted"/>
<keyword evidence="3" id="KW-0119">Carbohydrate metabolism</keyword>
<organism evidence="4">
    <name type="scientific">Eutreptiella gymnastica</name>
    <dbReference type="NCBI Taxonomy" id="73025"/>
    <lineage>
        <taxon>Eukaryota</taxon>
        <taxon>Discoba</taxon>
        <taxon>Euglenozoa</taxon>
        <taxon>Euglenida</taxon>
        <taxon>Spirocuta</taxon>
        <taxon>Euglenophyceae</taxon>
        <taxon>Eutreptiales</taxon>
        <taxon>Eutreptiaceae</taxon>
        <taxon>Eutreptiella</taxon>
    </lineage>
</organism>
<sequence>MKCLRFTQYVAPLVVLLLASGGFALVSLIYSNASSDGAEVQRLQLEEWRRQDAEFTYMQKEWEAERVRLEVTEARNAKTIAEKSARLEMLLQWALRDAQARAALSKANFSFAEDIAVPETDATNGTSTIASAVSEAEVAVGGAEGEEVVVRKYLYFRPRYGAGINNQLEEFWYALQLALLIGRGLVLPMIGESITWYKPNLDRLYPFDLFFDAGVVQQLLPVISTEEWKQMCNSTVDVDIFPAKKSQIMQKQYEFHLKINWQGAKRVLVKNWKDFQLQPLPDCLGVQWAHEMIDGTLDRGRLLPGDPPLGGLVERNAQFQVLRRHTIPAPHVMKRIAPFTKMLGRYLAIHVRVGDFRKWCGNARDKVKCPSDEEHALKVKTVANKHQLQRVFVACAPEFMKGTLTYMRTLNPGLEFHIFRPEEEPFRSHPDVVGVAEQQICIEAAVFIGNAWSTWTRSVHELRYTSGRKCETDYLWGIDRPWCVPKAMQGAPPDKP</sequence>
<reference evidence="4" key="1">
    <citation type="submission" date="2021-01" db="EMBL/GenBank/DDBJ databases">
        <authorList>
            <person name="Corre E."/>
            <person name="Pelletier E."/>
            <person name="Niang G."/>
            <person name="Scheremetjew M."/>
            <person name="Finn R."/>
            <person name="Kale V."/>
            <person name="Holt S."/>
            <person name="Cochrane G."/>
            <person name="Meng A."/>
            <person name="Brown T."/>
            <person name="Cohen L."/>
        </authorList>
    </citation>
    <scope>NUCLEOTIDE SEQUENCE</scope>
    <source>
        <strain evidence="4">CCMP1594</strain>
    </source>
</reference>
<evidence type="ECO:0000256" key="1">
    <source>
        <dbReference type="ARBA" id="ARBA00022679"/>
    </source>
</evidence>
<evidence type="ECO:0008006" key="5">
    <source>
        <dbReference type="Google" id="ProtNLM"/>
    </source>
</evidence>
<keyword evidence="2" id="KW-0294">Fucose metabolism</keyword>
<dbReference type="PANTHER" id="PTHR13398">
    <property type="entry name" value="GDP-FUCOSE PROTEIN O-FUCOSYLTRANSFERASE 2"/>
    <property type="match status" value="1"/>
</dbReference>
<dbReference type="GO" id="GO:0006004">
    <property type="term" value="P:fucose metabolic process"/>
    <property type="evidence" value="ECO:0007669"/>
    <property type="project" value="UniProtKB-KW"/>
</dbReference>
<evidence type="ECO:0000313" key="4">
    <source>
        <dbReference type="EMBL" id="CAE0823576.1"/>
    </source>
</evidence>
<keyword evidence="1" id="KW-0808">Transferase</keyword>
<dbReference type="Gene3D" id="3.40.50.11340">
    <property type="match status" value="1"/>
</dbReference>
<evidence type="ECO:0000256" key="3">
    <source>
        <dbReference type="ARBA" id="ARBA00023277"/>
    </source>
</evidence>
<evidence type="ECO:0000256" key="2">
    <source>
        <dbReference type="ARBA" id="ARBA00023253"/>
    </source>
</evidence>
<dbReference type="AlphaFoldDB" id="A0A7S4LE77"/>
<dbReference type="GO" id="GO:0046922">
    <property type="term" value="F:peptide-O-fucosyltransferase activity"/>
    <property type="evidence" value="ECO:0007669"/>
    <property type="project" value="InterPro"/>
</dbReference>